<feature type="domain" description="EccD-like transmembrane" evidence="8">
    <location>
        <begin position="123"/>
        <end position="463"/>
    </location>
</feature>
<evidence type="ECO:0000256" key="1">
    <source>
        <dbReference type="ARBA" id="ARBA00004651"/>
    </source>
</evidence>
<dbReference type="Gene3D" id="3.10.20.90">
    <property type="entry name" value="Phosphatidylinositol 3-kinase Catalytic Subunit, Chain A, domain 1"/>
    <property type="match status" value="1"/>
</dbReference>
<comment type="similarity">
    <text evidence="2">Belongs to the EccD/Snm4 family.</text>
</comment>
<dbReference type="InterPro" id="IPR044049">
    <property type="entry name" value="EccD_transm"/>
</dbReference>
<evidence type="ECO:0000256" key="2">
    <source>
        <dbReference type="ARBA" id="ARBA00006162"/>
    </source>
</evidence>
<keyword evidence="10" id="KW-1185">Reference proteome</keyword>
<organism evidence="9 10">
    <name type="scientific">Amycolatopsis pigmentata</name>
    <dbReference type="NCBI Taxonomy" id="450801"/>
    <lineage>
        <taxon>Bacteria</taxon>
        <taxon>Bacillati</taxon>
        <taxon>Actinomycetota</taxon>
        <taxon>Actinomycetes</taxon>
        <taxon>Pseudonocardiales</taxon>
        <taxon>Pseudonocardiaceae</taxon>
        <taxon>Amycolatopsis</taxon>
    </lineage>
</organism>
<feature type="transmembrane region" description="Helical" evidence="7">
    <location>
        <begin position="207"/>
        <end position="228"/>
    </location>
</feature>
<feature type="transmembrane region" description="Helical" evidence="7">
    <location>
        <begin position="235"/>
        <end position="257"/>
    </location>
</feature>
<feature type="transmembrane region" description="Helical" evidence="7">
    <location>
        <begin position="125"/>
        <end position="146"/>
    </location>
</feature>
<evidence type="ECO:0000256" key="6">
    <source>
        <dbReference type="ARBA" id="ARBA00023136"/>
    </source>
</evidence>
<dbReference type="InterPro" id="IPR006707">
    <property type="entry name" value="T7SS_EccD"/>
</dbReference>
<name>A0ABW5FZN6_9PSEU</name>
<keyword evidence="4 7" id="KW-0812">Transmembrane</keyword>
<dbReference type="Proteomes" id="UP001597417">
    <property type="component" value="Unassembled WGS sequence"/>
</dbReference>
<accession>A0ABW5FZN6</accession>
<feature type="transmembrane region" description="Helical" evidence="7">
    <location>
        <begin position="177"/>
        <end position="201"/>
    </location>
</feature>
<feature type="transmembrane region" description="Helical" evidence="7">
    <location>
        <begin position="430"/>
        <end position="451"/>
    </location>
</feature>
<dbReference type="InterPro" id="IPR024962">
    <property type="entry name" value="YukD-like"/>
</dbReference>
<feature type="transmembrane region" description="Helical" evidence="7">
    <location>
        <begin position="375"/>
        <end position="393"/>
    </location>
</feature>
<gene>
    <name evidence="9" type="primary">eccD</name>
    <name evidence="9" type="ORF">ACFSXZ_25095</name>
</gene>
<sequence>MEEQTQHRTTTSTRLRLVLGENVRDFALPAEVPLADLLPAVLMQFGADAIERGSEHEGWIVQRVGEKPLDEDRTLAELNVYDGESLHLRPRSAQLAAIDYDDLVDGIGEQVREHPGVLTPARSRWLFRTGGGIALLTGTWCLLAGTASAAQAEIAVGFAFLLLAGSALVARGAAKPVVATVLAGAGALQAALAGAVLVTVLDQAASPMVQVTGAAAGALLALVAGLLIVADAAQLFTGAIVFILVLLITGLIGALSPATPPEAAAIGLVVSLIIGLFVPHTAFRLSGLNLPMLPGGADELHEDIEPVPHEIVADRGVLIFGYSTALHVGLGLAQALLLPILAGAGDEWSMALSLVMALLLLLRSRHPAGLVQKSFVLVPAAVAIAVNAMRVSAEQPAAVRLFLVVPLIMVAGLLVLLAGEQLPGRRLRPYWGRVVEIFESITAIAVLPILLQVLQVYTFMRALAG</sequence>
<reference evidence="10" key="1">
    <citation type="journal article" date="2019" name="Int. J. Syst. Evol. Microbiol.">
        <title>The Global Catalogue of Microorganisms (GCM) 10K type strain sequencing project: providing services to taxonomists for standard genome sequencing and annotation.</title>
        <authorList>
            <consortium name="The Broad Institute Genomics Platform"/>
            <consortium name="The Broad Institute Genome Sequencing Center for Infectious Disease"/>
            <person name="Wu L."/>
            <person name="Ma J."/>
        </authorList>
    </citation>
    <scope>NUCLEOTIDE SEQUENCE [LARGE SCALE GENOMIC DNA]</scope>
    <source>
        <strain evidence="10">CGMCC 4.7645</strain>
    </source>
</reference>
<evidence type="ECO:0000313" key="10">
    <source>
        <dbReference type="Proteomes" id="UP001597417"/>
    </source>
</evidence>
<dbReference type="NCBIfam" id="TIGR03920">
    <property type="entry name" value="T7SS_EccD"/>
    <property type="match status" value="1"/>
</dbReference>
<feature type="transmembrane region" description="Helical" evidence="7">
    <location>
        <begin position="263"/>
        <end position="283"/>
    </location>
</feature>
<feature type="transmembrane region" description="Helical" evidence="7">
    <location>
        <begin position="152"/>
        <end position="170"/>
    </location>
</feature>
<dbReference type="RefSeq" id="WP_378267636.1">
    <property type="nucleotide sequence ID" value="NZ_JBHUKR010000012.1"/>
</dbReference>
<evidence type="ECO:0000256" key="7">
    <source>
        <dbReference type="SAM" id="Phobius"/>
    </source>
</evidence>
<dbReference type="Pfam" id="PF19053">
    <property type="entry name" value="EccD"/>
    <property type="match status" value="1"/>
</dbReference>
<protein>
    <submittedName>
        <fullName evidence="9">Type VII secretion integral membrane protein EccD</fullName>
    </submittedName>
</protein>
<keyword evidence="5 7" id="KW-1133">Transmembrane helix</keyword>
<comment type="caution">
    <text evidence="9">The sequence shown here is derived from an EMBL/GenBank/DDBJ whole genome shotgun (WGS) entry which is preliminary data.</text>
</comment>
<feature type="transmembrane region" description="Helical" evidence="7">
    <location>
        <begin position="348"/>
        <end position="363"/>
    </location>
</feature>
<proteinExistence type="inferred from homology"/>
<dbReference type="Pfam" id="PF08817">
    <property type="entry name" value="YukD"/>
    <property type="match status" value="1"/>
</dbReference>
<evidence type="ECO:0000313" key="9">
    <source>
        <dbReference type="EMBL" id="MFD2419609.1"/>
    </source>
</evidence>
<keyword evidence="3" id="KW-1003">Cell membrane</keyword>
<evidence type="ECO:0000259" key="8">
    <source>
        <dbReference type="Pfam" id="PF19053"/>
    </source>
</evidence>
<feature type="transmembrane region" description="Helical" evidence="7">
    <location>
        <begin position="399"/>
        <end position="418"/>
    </location>
</feature>
<evidence type="ECO:0000256" key="4">
    <source>
        <dbReference type="ARBA" id="ARBA00022692"/>
    </source>
</evidence>
<dbReference type="PIRSF" id="PIRSF017804">
    <property type="entry name" value="Secretion_EccD1"/>
    <property type="match status" value="1"/>
</dbReference>
<feature type="transmembrane region" description="Helical" evidence="7">
    <location>
        <begin position="317"/>
        <end position="342"/>
    </location>
</feature>
<evidence type="ECO:0000256" key="5">
    <source>
        <dbReference type="ARBA" id="ARBA00022989"/>
    </source>
</evidence>
<evidence type="ECO:0000256" key="3">
    <source>
        <dbReference type="ARBA" id="ARBA00022475"/>
    </source>
</evidence>
<comment type="subcellular location">
    <subcellularLocation>
        <location evidence="1">Cell membrane</location>
        <topology evidence="1">Multi-pass membrane protein</topology>
    </subcellularLocation>
</comment>
<dbReference type="EMBL" id="JBHUKR010000012">
    <property type="protein sequence ID" value="MFD2419609.1"/>
    <property type="molecule type" value="Genomic_DNA"/>
</dbReference>
<keyword evidence="6 7" id="KW-0472">Membrane</keyword>